<proteinExistence type="predicted"/>
<dbReference type="InterPro" id="IPR032466">
    <property type="entry name" value="Metal_Hydrolase"/>
</dbReference>
<dbReference type="OrthoDB" id="2135488at2759"/>
<sequence length="334" mass="35540">MSSLPGVGARRKGPKTLPKLPLSAFSPPNSGTSEKFPLPPSPSAVHPESIVDADIVDLNTWKKQSGEELGSKIGGIVLSLKDKNSDELQKAIDELETSAEGIPVIAALVPFDLDAGPPAEPPAYLVTSSKVPIALTTSFSTPSANSISALSWALSTGRVVDISVQVDLMDSDAGWDAGWETLEDFLTKSTAELAGKGAIVLSNILPPPHDLSLPVVKLLTHSTYRAFQSHAAAISLIPNAYLKYLPPAWETDGTALDDSELREWKRRIKMYLGHAVEAFGYQRIIFGSSPSHPSLPAGTWYELARESLAELGIEQEGIDAVFGGNAKKLYGGSS</sequence>
<reference evidence="2 3" key="1">
    <citation type="journal article" date="2016" name="Mol. Biol. Evol.">
        <title>Comparative Genomics of Early-Diverging Mushroom-Forming Fungi Provides Insights into the Origins of Lignocellulose Decay Capabilities.</title>
        <authorList>
            <person name="Nagy L.G."/>
            <person name="Riley R."/>
            <person name="Tritt A."/>
            <person name="Adam C."/>
            <person name="Daum C."/>
            <person name="Floudas D."/>
            <person name="Sun H."/>
            <person name="Yadav J.S."/>
            <person name="Pangilinan J."/>
            <person name="Larsson K.H."/>
            <person name="Matsuura K."/>
            <person name="Barry K."/>
            <person name="Labutti K."/>
            <person name="Kuo R."/>
            <person name="Ohm R.A."/>
            <person name="Bhattacharya S.S."/>
            <person name="Shirouzu T."/>
            <person name="Yoshinaga Y."/>
            <person name="Martin F.M."/>
            <person name="Grigoriev I.V."/>
            <person name="Hibbett D.S."/>
        </authorList>
    </citation>
    <scope>NUCLEOTIDE SEQUENCE [LARGE SCALE GENOMIC DNA]</scope>
    <source>
        <strain evidence="2 3">HHB14362 ss-1</strain>
    </source>
</reference>
<dbReference type="STRING" id="1314782.A0A165NID8"/>
<evidence type="ECO:0000313" key="3">
    <source>
        <dbReference type="Proteomes" id="UP000076761"/>
    </source>
</evidence>
<feature type="region of interest" description="Disordered" evidence="1">
    <location>
        <begin position="1"/>
        <end position="45"/>
    </location>
</feature>
<dbReference type="SUPFAM" id="SSF51556">
    <property type="entry name" value="Metallo-dependent hydrolases"/>
    <property type="match status" value="1"/>
</dbReference>
<accession>A0A165NID8</accession>
<gene>
    <name evidence="2" type="ORF">NEOLEDRAFT_1141683</name>
</gene>
<evidence type="ECO:0000256" key="1">
    <source>
        <dbReference type="SAM" id="MobiDB-lite"/>
    </source>
</evidence>
<organism evidence="2 3">
    <name type="scientific">Neolentinus lepideus HHB14362 ss-1</name>
    <dbReference type="NCBI Taxonomy" id="1314782"/>
    <lineage>
        <taxon>Eukaryota</taxon>
        <taxon>Fungi</taxon>
        <taxon>Dikarya</taxon>
        <taxon>Basidiomycota</taxon>
        <taxon>Agaricomycotina</taxon>
        <taxon>Agaricomycetes</taxon>
        <taxon>Gloeophyllales</taxon>
        <taxon>Gloeophyllaceae</taxon>
        <taxon>Neolentinus</taxon>
    </lineage>
</organism>
<evidence type="ECO:0000313" key="2">
    <source>
        <dbReference type="EMBL" id="KZT19686.1"/>
    </source>
</evidence>
<protein>
    <recommendedName>
        <fullName evidence="4">Amidohydrolase-related domain-containing protein</fullName>
    </recommendedName>
</protein>
<dbReference type="Proteomes" id="UP000076761">
    <property type="component" value="Unassembled WGS sequence"/>
</dbReference>
<keyword evidence="3" id="KW-1185">Reference proteome</keyword>
<evidence type="ECO:0008006" key="4">
    <source>
        <dbReference type="Google" id="ProtNLM"/>
    </source>
</evidence>
<name>A0A165NID8_9AGAM</name>
<dbReference type="AlphaFoldDB" id="A0A165NID8"/>
<dbReference type="InParanoid" id="A0A165NID8"/>
<dbReference type="Gene3D" id="3.20.20.140">
    <property type="entry name" value="Metal-dependent hydrolases"/>
    <property type="match status" value="1"/>
</dbReference>
<dbReference type="EMBL" id="KV425635">
    <property type="protein sequence ID" value="KZT19686.1"/>
    <property type="molecule type" value="Genomic_DNA"/>
</dbReference>